<evidence type="ECO:0000313" key="1">
    <source>
        <dbReference type="EMBL" id="SAK99132.1"/>
    </source>
</evidence>
<dbReference type="Proteomes" id="UP000054624">
    <property type="component" value="Unassembled WGS sequence"/>
</dbReference>
<dbReference type="EMBL" id="FCOI02000062">
    <property type="protein sequence ID" value="SAK99132.1"/>
    <property type="molecule type" value="Genomic_DNA"/>
</dbReference>
<evidence type="ECO:0000313" key="2">
    <source>
        <dbReference type="Proteomes" id="UP000054624"/>
    </source>
</evidence>
<dbReference type="STRING" id="1777137.AWB76_07654"/>
<sequence>MDESNQAVSDCIELFSNELATDGQTGNVGVTRFRGWLSS</sequence>
<accession>A0A158DX02</accession>
<proteinExistence type="predicted"/>
<keyword evidence="2" id="KW-1185">Reference proteome</keyword>
<reference evidence="2" key="1">
    <citation type="submission" date="2016-01" db="EMBL/GenBank/DDBJ databases">
        <authorList>
            <person name="Peeters Charlotte."/>
        </authorList>
    </citation>
    <scope>NUCLEOTIDE SEQUENCE [LARGE SCALE GENOMIC DNA]</scope>
</reference>
<protein>
    <submittedName>
        <fullName evidence="1">Uncharacterized protein</fullName>
    </submittedName>
</protein>
<gene>
    <name evidence="1" type="ORF">AWB76_07654</name>
</gene>
<name>A0A158DX02_9BURK</name>
<organism evidence="1 2">
    <name type="scientific">Caballeronia temeraria</name>
    <dbReference type="NCBI Taxonomy" id="1777137"/>
    <lineage>
        <taxon>Bacteria</taxon>
        <taxon>Pseudomonadati</taxon>
        <taxon>Pseudomonadota</taxon>
        <taxon>Betaproteobacteria</taxon>
        <taxon>Burkholderiales</taxon>
        <taxon>Burkholderiaceae</taxon>
        <taxon>Caballeronia</taxon>
    </lineage>
</organism>
<dbReference type="AlphaFoldDB" id="A0A158DX02"/>